<gene>
    <name evidence="1" type="ORF">COB13_13720</name>
</gene>
<evidence type="ECO:0000313" key="1">
    <source>
        <dbReference type="EMBL" id="PCI98497.1"/>
    </source>
</evidence>
<reference evidence="1" key="2">
    <citation type="journal article" date="2018" name="ISME J.">
        <title>A dynamic microbial community with high functional redundancy inhabits the cold, oxic subseafloor aquifer.</title>
        <authorList>
            <person name="Tully B.J."/>
            <person name="Wheat C.G."/>
            <person name="Glazer B.T."/>
            <person name="Huber J.A."/>
        </authorList>
    </citation>
    <scope>NUCLEOTIDE SEQUENCE</scope>
    <source>
        <strain evidence="1">NORP83</strain>
    </source>
</reference>
<organism evidence="1">
    <name type="scientific">OCS116 cluster bacterium</name>
    <dbReference type="NCBI Taxonomy" id="2030921"/>
    <lineage>
        <taxon>Bacteria</taxon>
        <taxon>Pseudomonadati</taxon>
        <taxon>Pseudomonadota</taxon>
        <taxon>Alphaproteobacteria</taxon>
        <taxon>OCS116 cluster</taxon>
    </lineage>
</organism>
<dbReference type="AlphaFoldDB" id="A0A2A4YW15"/>
<name>A0A2A4YW15_9PROT</name>
<comment type="caution">
    <text evidence="1">The sequence shown here is derived from an EMBL/GenBank/DDBJ whole genome shotgun (WGS) entry which is preliminary data.</text>
</comment>
<proteinExistence type="predicted"/>
<sequence>MKKAANIKQNVTANIQYVNKTDNIGPYTNNQEYLTRYLQAKSRISIEQAKIYASFILGGVK</sequence>
<reference key="1">
    <citation type="submission" date="2017-08" db="EMBL/GenBank/DDBJ databases">
        <title>A dynamic microbial community with high functional redundancy inhabits the cold, oxic subseafloor aquifer.</title>
        <authorList>
            <person name="Tully B.J."/>
            <person name="Wheat C.G."/>
            <person name="Glazer B.T."/>
            <person name="Huber J.A."/>
        </authorList>
    </citation>
    <scope>NUCLEOTIDE SEQUENCE [LARGE SCALE GENOMIC DNA]</scope>
</reference>
<protein>
    <submittedName>
        <fullName evidence="1">Uncharacterized protein</fullName>
    </submittedName>
</protein>
<accession>A0A2A4YW15</accession>
<dbReference type="EMBL" id="NVUS01000021">
    <property type="protein sequence ID" value="PCI98497.1"/>
    <property type="molecule type" value="Genomic_DNA"/>
</dbReference>